<evidence type="ECO:0000313" key="9">
    <source>
        <dbReference type="Proteomes" id="UP000600449"/>
    </source>
</evidence>
<sequence>MTAPTALDAAPASLTHAARDAVLGIGLLCAMDAVVKATTARYPVVEVSFLRFAFGALWMIPVVLWARPRLPSREALRVNAIRGLLVVATVLTFFTSLARLPLAEATALAFLAPTFMAVFGVMLLGERVDRRIVGALVVGFAGMLVIVFGQGDPTAGLDGFRLDPVGVAAGLSAAVFYALAMVLVRARARIDGIVTIVALQNLVPAVILAVPAVFFWVPLAPADVGLFTLAGFLGASGHLLLTRAFRAAEASRLAPLDYTSLVWATVLGFAFFGEVPGLATFAGATLIVAGAIVASRRKRG</sequence>
<reference evidence="8 9" key="1">
    <citation type="journal article" date="2014" name="Int. J. Syst. Evol. Microbiol.">
        <title>Complete genome sequence of Corynebacterium casei LMG S-19264T (=DSM 44701T), isolated from a smear-ripened cheese.</title>
        <authorList>
            <consortium name="US DOE Joint Genome Institute (JGI-PGF)"/>
            <person name="Walter F."/>
            <person name="Albersmeier A."/>
            <person name="Kalinowski J."/>
            <person name="Ruckert C."/>
        </authorList>
    </citation>
    <scope>NUCLEOTIDE SEQUENCE [LARGE SCALE GENOMIC DNA]</scope>
    <source>
        <strain evidence="8 9">CGMCC 1.9161</strain>
    </source>
</reference>
<evidence type="ECO:0000256" key="4">
    <source>
        <dbReference type="ARBA" id="ARBA00022989"/>
    </source>
</evidence>
<protein>
    <recommendedName>
        <fullName evidence="7">EamA domain-containing protein</fullName>
    </recommendedName>
</protein>
<dbReference type="Pfam" id="PF00892">
    <property type="entry name" value="EamA"/>
    <property type="match status" value="2"/>
</dbReference>
<feature type="transmembrane region" description="Helical" evidence="6">
    <location>
        <begin position="132"/>
        <end position="150"/>
    </location>
</feature>
<dbReference type="Proteomes" id="UP000600449">
    <property type="component" value="Unassembled WGS sequence"/>
</dbReference>
<feature type="transmembrane region" description="Helical" evidence="6">
    <location>
        <begin position="278"/>
        <end position="295"/>
    </location>
</feature>
<feature type="transmembrane region" description="Helical" evidence="6">
    <location>
        <begin position="49"/>
        <end position="67"/>
    </location>
</feature>
<dbReference type="AlphaFoldDB" id="A0A917V691"/>
<feature type="transmembrane region" description="Helical" evidence="6">
    <location>
        <begin position="224"/>
        <end position="241"/>
    </location>
</feature>
<dbReference type="RefSeq" id="WP_188914382.1">
    <property type="nucleotide sequence ID" value="NZ_BMMF01000010.1"/>
</dbReference>
<dbReference type="EMBL" id="BMMF01000010">
    <property type="protein sequence ID" value="GGK43518.1"/>
    <property type="molecule type" value="Genomic_DNA"/>
</dbReference>
<keyword evidence="9" id="KW-1185">Reference proteome</keyword>
<evidence type="ECO:0000256" key="6">
    <source>
        <dbReference type="SAM" id="Phobius"/>
    </source>
</evidence>
<feature type="transmembrane region" description="Helical" evidence="6">
    <location>
        <begin position="253"/>
        <end position="272"/>
    </location>
</feature>
<proteinExistence type="inferred from homology"/>
<keyword evidence="4 6" id="KW-1133">Transmembrane helix</keyword>
<comment type="similarity">
    <text evidence="2">Belongs to the drug/metabolite transporter (DMT) superfamily. 10 TMS drug/metabolite exporter (DME) (TC 2.A.7.3) family.</text>
</comment>
<accession>A0A917V691</accession>
<dbReference type="InterPro" id="IPR037185">
    <property type="entry name" value="EmrE-like"/>
</dbReference>
<comment type="caution">
    <text evidence="8">The sequence shown here is derived from an EMBL/GenBank/DDBJ whole genome shotgun (WGS) entry which is preliminary data.</text>
</comment>
<evidence type="ECO:0000256" key="1">
    <source>
        <dbReference type="ARBA" id="ARBA00004141"/>
    </source>
</evidence>
<comment type="subcellular location">
    <subcellularLocation>
        <location evidence="1">Membrane</location>
        <topology evidence="1">Multi-pass membrane protein</topology>
    </subcellularLocation>
</comment>
<gene>
    <name evidence="8" type="ORF">GCM10011322_33290</name>
</gene>
<dbReference type="PANTHER" id="PTHR22911">
    <property type="entry name" value="ACYL-MALONYL CONDENSING ENZYME-RELATED"/>
    <property type="match status" value="1"/>
</dbReference>
<keyword evidence="3 6" id="KW-0812">Transmembrane</keyword>
<feature type="transmembrane region" description="Helical" evidence="6">
    <location>
        <begin position="79"/>
        <end position="99"/>
    </location>
</feature>
<feature type="transmembrane region" description="Helical" evidence="6">
    <location>
        <begin position="196"/>
        <end position="218"/>
    </location>
</feature>
<dbReference type="SUPFAM" id="SSF103481">
    <property type="entry name" value="Multidrug resistance efflux transporter EmrE"/>
    <property type="match status" value="2"/>
</dbReference>
<dbReference type="GO" id="GO:0016020">
    <property type="term" value="C:membrane"/>
    <property type="evidence" value="ECO:0007669"/>
    <property type="project" value="UniProtKB-SubCell"/>
</dbReference>
<evidence type="ECO:0000256" key="3">
    <source>
        <dbReference type="ARBA" id="ARBA00022692"/>
    </source>
</evidence>
<feature type="domain" description="EamA" evidence="7">
    <location>
        <begin position="166"/>
        <end position="295"/>
    </location>
</feature>
<organism evidence="8 9">
    <name type="scientific">Salinarimonas ramus</name>
    <dbReference type="NCBI Taxonomy" id="690164"/>
    <lineage>
        <taxon>Bacteria</taxon>
        <taxon>Pseudomonadati</taxon>
        <taxon>Pseudomonadota</taxon>
        <taxon>Alphaproteobacteria</taxon>
        <taxon>Hyphomicrobiales</taxon>
        <taxon>Salinarimonadaceae</taxon>
        <taxon>Salinarimonas</taxon>
    </lineage>
</organism>
<evidence type="ECO:0000259" key="7">
    <source>
        <dbReference type="Pfam" id="PF00892"/>
    </source>
</evidence>
<dbReference type="InterPro" id="IPR000620">
    <property type="entry name" value="EamA_dom"/>
</dbReference>
<evidence type="ECO:0000256" key="2">
    <source>
        <dbReference type="ARBA" id="ARBA00009853"/>
    </source>
</evidence>
<evidence type="ECO:0000313" key="8">
    <source>
        <dbReference type="EMBL" id="GGK43518.1"/>
    </source>
</evidence>
<name>A0A917V691_9HYPH</name>
<dbReference type="PANTHER" id="PTHR22911:SF6">
    <property type="entry name" value="SOLUTE CARRIER FAMILY 35 MEMBER G1"/>
    <property type="match status" value="1"/>
</dbReference>
<feature type="domain" description="EamA" evidence="7">
    <location>
        <begin position="33"/>
        <end position="147"/>
    </location>
</feature>
<feature type="transmembrane region" description="Helical" evidence="6">
    <location>
        <begin position="165"/>
        <end position="184"/>
    </location>
</feature>
<keyword evidence="5 6" id="KW-0472">Membrane</keyword>
<feature type="transmembrane region" description="Helical" evidence="6">
    <location>
        <begin position="105"/>
        <end position="125"/>
    </location>
</feature>
<evidence type="ECO:0000256" key="5">
    <source>
        <dbReference type="ARBA" id="ARBA00023136"/>
    </source>
</evidence>